<keyword evidence="7" id="KW-1185">Reference proteome</keyword>
<dbReference type="Gene3D" id="1.10.132.60">
    <property type="entry name" value="DNA polymerase family B, C-terminal domain"/>
    <property type="match status" value="1"/>
</dbReference>
<dbReference type="InterPro" id="IPR042087">
    <property type="entry name" value="DNA_pol_B_thumb"/>
</dbReference>
<gene>
    <name evidence="8" type="primary">LOC107066267</name>
</gene>
<keyword evidence="4" id="KW-0239">DNA-directed DNA polymerase</keyword>
<dbReference type="SUPFAM" id="SSF56672">
    <property type="entry name" value="DNA/RNA polymerases"/>
    <property type="match status" value="1"/>
</dbReference>
<dbReference type="Pfam" id="PF08996">
    <property type="entry name" value="zf-DNA_Pol"/>
    <property type="match status" value="1"/>
</dbReference>
<dbReference type="InterPro" id="IPR043502">
    <property type="entry name" value="DNA/RNA_pol_sf"/>
</dbReference>
<dbReference type="PANTHER" id="PTHR45861:SF1">
    <property type="entry name" value="DNA POLYMERASE ALPHA CATALYTIC SUBUNIT"/>
    <property type="match status" value="1"/>
</dbReference>
<feature type="domain" description="Zinc finger DNA-directed DNA polymerase family B alpha" evidence="6">
    <location>
        <begin position="199"/>
        <end position="371"/>
    </location>
</feature>
<evidence type="ECO:0000256" key="1">
    <source>
        <dbReference type="ARBA" id="ARBA00012417"/>
    </source>
</evidence>
<protein>
    <recommendedName>
        <fullName evidence="1">DNA-directed DNA polymerase</fullName>
        <ecNumber evidence="1">2.7.7.7</ecNumber>
    </recommendedName>
</protein>
<reference evidence="8" key="1">
    <citation type="submission" date="2025-08" db="UniProtKB">
        <authorList>
            <consortium name="RefSeq"/>
        </authorList>
    </citation>
    <scope>IDENTIFICATION</scope>
    <source>
        <tissue evidence="8">Whole body</tissue>
    </source>
</reference>
<name>A0ABM1I7P1_POLDO</name>
<evidence type="ECO:0000313" key="8">
    <source>
        <dbReference type="RefSeq" id="XP_015176228.1"/>
    </source>
</evidence>
<evidence type="ECO:0000256" key="3">
    <source>
        <dbReference type="ARBA" id="ARBA00022695"/>
    </source>
</evidence>
<dbReference type="InterPro" id="IPR006134">
    <property type="entry name" value="DNA-dir_DNA_pol_B_multi_dom"/>
</dbReference>
<proteinExistence type="predicted"/>
<evidence type="ECO:0000313" key="7">
    <source>
        <dbReference type="Proteomes" id="UP000694924"/>
    </source>
</evidence>
<dbReference type="Gene3D" id="1.10.3200.20">
    <property type="entry name" value="DNA Polymerase alpha, zinc finger"/>
    <property type="match status" value="1"/>
</dbReference>
<dbReference type="InterPro" id="IPR038256">
    <property type="entry name" value="Pol_alpha_znc_sf"/>
</dbReference>
<feature type="domain" description="DNA-directed DNA polymerase family B multifunctional" evidence="5">
    <location>
        <begin position="12"/>
        <end position="164"/>
    </location>
</feature>
<sequence>MNKLPNGQIELSLIYKGLLIARRDWCPLSVQIGKDILHIILSDASIQTKNNSIHELFKNISKMIRENNIPVSSFLISKNLSRNLNNYQDNNQLHIQVARRLNERSGRIWKVGDTVSYVICKDESNVQKSYDINEFKEDKSLKIDINYYLTKQFLPVLSTICEPIMKIDKKLIENLVKEEIETETSKNIEGKTVTQGELNHCKAFTFKCRNCKTDITITNILSNSSNDCQLFLQTTCSNDKCKTPLWKNARTIADELQLSIKKAIDMYDLSGFKCENPKCNYETKWPPLDSSTKLECKICKKSYLSRKYTKLNLQDQINFYRDIFDLSKLQNESLVNTCSQEVISTYNMLKDNVNKYVEIYSNSIVSLDQLFRYKFKKHSENNIDFNISFNDYIHAEDDK</sequence>
<dbReference type="GeneID" id="107066267"/>
<evidence type="ECO:0000259" key="6">
    <source>
        <dbReference type="Pfam" id="PF08996"/>
    </source>
</evidence>
<keyword evidence="2" id="KW-0808">Transferase</keyword>
<accession>A0ABM1I7P1</accession>
<dbReference type="PANTHER" id="PTHR45861">
    <property type="entry name" value="DNA POLYMERASE ALPHA CATALYTIC SUBUNIT"/>
    <property type="match status" value="1"/>
</dbReference>
<organism evidence="7 8">
    <name type="scientific">Polistes dominula</name>
    <name type="common">European paper wasp</name>
    <name type="synonym">Vespa dominula</name>
    <dbReference type="NCBI Taxonomy" id="743375"/>
    <lineage>
        <taxon>Eukaryota</taxon>
        <taxon>Metazoa</taxon>
        <taxon>Ecdysozoa</taxon>
        <taxon>Arthropoda</taxon>
        <taxon>Hexapoda</taxon>
        <taxon>Insecta</taxon>
        <taxon>Pterygota</taxon>
        <taxon>Neoptera</taxon>
        <taxon>Endopterygota</taxon>
        <taxon>Hymenoptera</taxon>
        <taxon>Apocrita</taxon>
        <taxon>Aculeata</taxon>
        <taxon>Vespoidea</taxon>
        <taxon>Vespidae</taxon>
        <taxon>Polistinae</taxon>
        <taxon>Polistini</taxon>
        <taxon>Polistes</taxon>
    </lineage>
</organism>
<dbReference type="RefSeq" id="XP_015176228.1">
    <property type="nucleotide sequence ID" value="XM_015320742.1"/>
</dbReference>
<evidence type="ECO:0000256" key="4">
    <source>
        <dbReference type="ARBA" id="ARBA00022932"/>
    </source>
</evidence>
<dbReference type="Pfam" id="PF00136">
    <property type="entry name" value="DNA_pol_B"/>
    <property type="match status" value="1"/>
</dbReference>
<dbReference type="EC" id="2.7.7.7" evidence="1"/>
<evidence type="ECO:0000259" key="5">
    <source>
        <dbReference type="Pfam" id="PF00136"/>
    </source>
</evidence>
<evidence type="ECO:0000256" key="2">
    <source>
        <dbReference type="ARBA" id="ARBA00022679"/>
    </source>
</evidence>
<keyword evidence="3" id="KW-0548">Nucleotidyltransferase</keyword>
<dbReference type="InterPro" id="IPR015088">
    <property type="entry name" value="Znf_DNA-dir_DNA_pol_B_alpha"/>
</dbReference>
<dbReference type="Proteomes" id="UP000694924">
    <property type="component" value="Unplaced"/>
</dbReference>